<proteinExistence type="predicted"/>
<sequence length="489" mass="56601">MSNDLRKEYERQLANIRTLRELYEERSRIHRRETKLLKSSITEKDKEIEENVRIISELQERVQQLEKDDSHKYDTIKSLESNLGLAKAECRQFQAELTVINQLFSHILMAFSSSPDLDLDKLLKQLEAHHDLLKDIVSNEVSSEVSSALPKVLLDLVNQISLESQDISTDSDFGNATEQSAKECYELVPATLHNLNSPAEIAENLPKVWKVLIELLSHQSANISAADICEEESDNRCFKTIVTPKGPSLVLSVSKTFFRLKELIIEKKSLEKDMNNLKQLNTHLETRLQDQEKRFDVVSSELSKTWNFVSKLQKEHQLLHTQEQILRYELAQKRKLLKELKEELEYSREKWQQAREKNSKTEKEWLVLRKEFAARKKTIINLDENNSVESGYSDEKEESSDEEPGYETDISECNQKVDEPCEDEVETDDVLLSENSTLVDHPIQNETGSEIDPTHSTDFTLTNNDDNHILANENMNQSVVKPFKMKLQE</sequence>
<feature type="coiled-coil region" evidence="1">
    <location>
        <begin position="323"/>
        <end position="357"/>
    </location>
</feature>
<comment type="caution">
    <text evidence="3">The sequence shown here is derived from an EMBL/GenBank/DDBJ whole genome shotgun (WGS) entry which is preliminary data.</text>
</comment>
<dbReference type="Proteomes" id="UP001431783">
    <property type="component" value="Unassembled WGS sequence"/>
</dbReference>
<accession>A0AAW1UFH2</accession>
<gene>
    <name evidence="3" type="ORF">WA026_020650</name>
</gene>
<dbReference type="AlphaFoldDB" id="A0AAW1UFH2"/>
<evidence type="ECO:0000256" key="1">
    <source>
        <dbReference type="SAM" id="Coils"/>
    </source>
</evidence>
<name>A0AAW1UFH2_9CUCU</name>
<evidence type="ECO:0000313" key="4">
    <source>
        <dbReference type="Proteomes" id="UP001431783"/>
    </source>
</evidence>
<protein>
    <submittedName>
        <fullName evidence="3">Uncharacterized protein</fullName>
    </submittedName>
</protein>
<evidence type="ECO:0000313" key="3">
    <source>
        <dbReference type="EMBL" id="KAK9878024.1"/>
    </source>
</evidence>
<dbReference type="EMBL" id="JARQZJ010000045">
    <property type="protein sequence ID" value="KAK9878024.1"/>
    <property type="molecule type" value="Genomic_DNA"/>
</dbReference>
<feature type="region of interest" description="Disordered" evidence="2">
    <location>
        <begin position="386"/>
        <end position="409"/>
    </location>
</feature>
<feature type="coiled-coil region" evidence="1">
    <location>
        <begin position="260"/>
        <end position="294"/>
    </location>
</feature>
<organism evidence="3 4">
    <name type="scientific">Henosepilachna vigintioctopunctata</name>
    <dbReference type="NCBI Taxonomy" id="420089"/>
    <lineage>
        <taxon>Eukaryota</taxon>
        <taxon>Metazoa</taxon>
        <taxon>Ecdysozoa</taxon>
        <taxon>Arthropoda</taxon>
        <taxon>Hexapoda</taxon>
        <taxon>Insecta</taxon>
        <taxon>Pterygota</taxon>
        <taxon>Neoptera</taxon>
        <taxon>Endopterygota</taxon>
        <taxon>Coleoptera</taxon>
        <taxon>Polyphaga</taxon>
        <taxon>Cucujiformia</taxon>
        <taxon>Coccinelloidea</taxon>
        <taxon>Coccinellidae</taxon>
        <taxon>Epilachninae</taxon>
        <taxon>Epilachnini</taxon>
        <taxon>Henosepilachna</taxon>
    </lineage>
</organism>
<keyword evidence="4" id="KW-1185">Reference proteome</keyword>
<keyword evidence="1" id="KW-0175">Coiled coil</keyword>
<evidence type="ECO:0000256" key="2">
    <source>
        <dbReference type="SAM" id="MobiDB-lite"/>
    </source>
</evidence>
<feature type="compositionally biased region" description="Acidic residues" evidence="2">
    <location>
        <begin position="395"/>
        <end position="409"/>
    </location>
</feature>
<feature type="coiled-coil region" evidence="1">
    <location>
        <begin position="2"/>
        <end position="96"/>
    </location>
</feature>
<reference evidence="3 4" key="1">
    <citation type="submission" date="2023-03" db="EMBL/GenBank/DDBJ databases">
        <title>Genome insight into feeding habits of ladybird beetles.</title>
        <authorList>
            <person name="Li H.-S."/>
            <person name="Huang Y.-H."/>
            <person name="Pang H."/>
        </authorList>
    </citation>
    <scope>NUCLEOTIDE SEQUENCE [LARGE SCALE GENOMIC DNA]</scope>
    <source>
        <strain evidence="3">SYSU_2023b</strain>
        <tissue evidence="3">Whole body</tissue>
    </source>
</reference>